<evidence type="ECO:0000313" key="3">
    <source>
        <dbReference type="Proteomes" id="UP000587396"/>
    </source>
</evidence>
<accession>A0A842JD69</accession>
<evidence type="ECO:0008006" key="4">
    <source>
        <dbReference type="Google" id="ProtNLM"/>
    </source>
</evidence>
<keyword evidence="1" id="KW-0472">Membrane</keyword>
<feature type="transmembrane region" description="Helical" evidence="1">
    <location>
        <begin position="414"/>
        <end position="431"/>
    </location>
</feature>
<feature type="transmembrane region" description="Helical" evidence="1">
    <location>
        <begin position="265"/>
        <end position="284"/>
    </location>
</feature>
<protein>
    <recommendedName>
        <fullName evidence="4">Oligosaccharide repeat unit polymerase</fullName>
    </recommendedName>
</protein>
<comment type="caution">
    <text evidence="2">The sequence shown here is derived from an EMBL/GenBank/DDBJ whole genome shotgun (WGS) entry which is preliminary data.</text>
</comment>
<keyword evidence="3" id="KW-1185">Reference proteome</keyword>
<evidence type="ECO:0000313" key="2">
    <source>
        <dbReference type="EMBL" id="MBC2889903.1"/>
    </source>
</evidence>
<sequence>MDKSGLEKMKKTSILEQKNILSDKVHLFAYLAVYKCVLSACYEFVLVPLYGYRGYFVEWNALDTLLSWGLLMLLVALAPYDKKRPSFYLYLVSVLLFYLPVNTYAPMTSHNMTYCILVTICLVLVGVIVMLKSGQLTIRVRNPRFIFDIFLVAAILVTVYVLIKTGGVRISLFDLFNSEAVYDVRSESLGLSGVESYIFAWVGDAILPFLTVYYFMKKSYFKVAAAVFLMVVQFMITSLKSYVFFLGFILLACIAMRSKAGFVKMFIGALCAMQFISFLLYEVFDVNLVGLTLDRLIFEGAKNQHWYYDFFQSADFLYWSNGFIGKILGFPYAYSVPIEQVVSYHMSGVGYGANSNMFSDAYAQLGLWGMLLYSAVYALILLLVDATSARLPVSVPVMVFMPMASILLDNSLLTTILTCGLFWIPLMLAIWNGGSSLQDADYAQKVQGVPTGNERQMHAHGHTAYAPEVR</sequence>
<feature type="transmembrane region" description="Helical" evidence="1">
    <location>
        <begin position="59"/>
        <end position="80"/>
    </location>
</feature>
<dbReference type="EMBL" id="JACMSE010000008">
    <property type="protein sequence ID" value="MBC2889903.1"/>
    <property type="molecule type" value="Genomic_DNA"/>
</dbReference>
<feature type="transmembrane region" description="Helical" evidence="1">
    <location>
        <begin position="197"/>
        <end position="215"/>
    </location>
</feature>
<keyword evidence="1" id="KW-0812">Transmembrane</keyword>
<feature type="transmembrane region" description="Helical" evidence="1">
    <location>
        <begin position="145"/>
        <end position="163"/>
    </location>
</feature>
<dbReference type="AlphaFoldDB" id="A0A842JD69"/>
<feature type="transmembrane region" description="Helical" evidence="1">
    <location>
        <begin position="87"/>
        <end position="105"/>
    </location>
</feature>
<gene>
    <name evidence="2" type="ORF">H7313_11200</name>
</gene>
<feature type="transmembrane region" description="Helical" evidence="1">
    <location>
        <begin position="27"/>
        <end position="47"/>
    </location>
</feature>
<evidence type="ECO:0000256" key="1">
    <source>
        <dbReference type="SAM" id="Phobius"/>
    </source>
</evidence>
<dbReference type="RefSeq" id="WP_185905667.1">
    <property type="nucleotide sequence ID" value="NZ_JACMSE010000008.1"/>
</dbReference>
<dbReference type="Proteomes" id="UP000587396">
    <property type="component" value="Unassembled WGS sequence"/>
</dbReference>
<organism evidence="2 3">
    <name type="scientific">Gordonibacter massiliensis</name>
    <name type="common">ex Traore et al. 2017</name>
    <dbReference type="NCBI Taxonomy" id="1841863"/>
    <lineage>
        <taxon>Bacteria</taxon>
        <taxon>Bacillati</taxon>
        <taxon>Actinomycetota</taxon>
        <taxon>Coriobacteriia</taxon>
        <taxon>Eggerthellales</taxon>
        <taxon>Eggerthellaceae</taxon>
        <taxon>Gordonibacter</taxon>
    </lineage>
</organism>
<keyword evidence="1" id="KW-1133">Transmembrane helix</keyword>
<feature type="transmembrane region" description="Helical" evidence="1">
    <location>
        <begin position="365"/>
        <end position="384"/>
    </location>
</feature>
<feature type="transmembrane region" description="Helical" evidence="1">
    <location>
        <begin position="111"/>
        <end position="133"/>
    </location>
</feature>
<name>A0A842JD69_9ACTN</name>
<reference evidence="2 3" key="1">
    <citation type="submission" date="2020-08" db="EMBL/GenBank/DDBJ databases">
        <authorList>
            <person name="Liu C."/>
            <person name="Sun Q."/>
        </authorList>
    </citation>
    <scope>NUCLEOTIDE SEQUENCE [LARGE SCALE GENOMIC DNA]</scope>
    <source>
        <strain evidence="2 3">N22</strain>
    </source>
</reference>
<feature type="transmembrane region" description="Helical" evidence="1">
    <location>
        <begin position="391"/>
        <end position="408"/>
    </location>
</feature>
<proteinExistence type="predicted"/>